<dbReference type="GO" id="GO:0016020">
    <property type="term" value="C:membrane"/>
    <property type="evidence" value="ECO:0007669"/>
    <property type="project" value="UniProtKB-SubCell"/>
</dbReference>
<dbReference type="InParanoid" id="A0A3Q7FGT1"/>
<sequence>MDWAAEELEKGKDIGLGIRPINGPTSGMFMSYCLYVFSTLTCSKLRVESGKEFRELVYKFMEEFGKPNIVDFFPILRRMDPQGIRRLISIHARNFLKLFEGLIDECRKLHTNTRSNDNVLDVFLNVNQKDPAKGHKTYVPRTETTSNTVEWAMSEVMKTPEVMKKAQIELEKVIGKVKIIEERNVPLLPYLKYIVKETMRLHPPGPLFLRTAKQDVELCGYVIPKGSLVLIHVWFIARSLTIWEDPLGKDFELIPFGGGRRISPRLPLAMRTVLVKGEIEPKDLDMEEKFGLTLAKSRPLCTIPLPRV</sequence>
<evidence type="ECO:0000313" key="12">
    <source>
        <dbReference type="Proteomes" id="UP000004994"/>
    </source>
</evidence>
<dbReference type="InterPro" id="IPR002401">
    <property type="entry name" value="Cyt_P450_E_grp-I"/>
</dbReference>
<dbReference type="InterPro" id="IPR036396">
    <property type="entry name" value="Cyt_P450_sf"/>
</dbReference>
<evidence type="ECO:0000256" key="1">
    <source>
        <dbReference type="ARBA" id="ARBA00004370"/>
    </source>
</evidence>
<dbReference type="PRINTS" id="PR00385">
    <property type="entry name" value="P450"/>
</dbReference>
<dbReference type="STRING" id="4081.A0A3Q7FGT1"/>
<keyword evidence="7" id="KW-0560">Oxidoreductase</keyword>
<dbReference type="GO" id="GO:0016705">
    <property type="term" value="F:oxidoreductase activity, acting on paired donors, with incorporation or reduction of molecular oxygen"/>
    <property type="evidence" value="ECO:0007669"/>
    <property type="project" value="InterPro"/>
</dbReference>
<dbReference type="GO" id="GO:0005506">
    <property type="term" value="F:iron ion binding"/>
    <property type="evidence" value="ECO:0007669"/>
    <property type="project" value="InterPro"/>
</dbReference>
<dbReference type="AlphaFoldDB" id="A0A3Q7FGT1"/>
<evidence type="ECO:0000256" key="10">
    <source>
        <dbReference type="ARBA" id="ARBA00023136"/>
    </source>
</evidence>
<evidence type="ECO:0000256" key="6">
    <source>
        <dbReference type="ARBA" id="ARBA00022989"/>
    </source>
</evidence>
<keyword evidence="9" id="KW-0503">Monooxygenase</keyword>
<evidence type="ECO:0000256" key="5">
    <source>
        <dbReference type="ARBA" id="ARBA00022723"/>
    </source>
</evidence>
<dbReference type="PANTHER" id="PTHR47950:SF4">
    <property type="entry name" value="GERANIOL 8-HYDROXYLASE-LIKE"/>
    <property type="match status" value="1"/>
</dbReference>
<comment type="similarity">
    <text evidence="2">Belongs to the cytochrome P450 family.</text>
</comment>
<dbReference type="InterPro" id="IPR001128">
    <property type="entry name" value="Cyt_P450"/>
</dbReference>
<dbReference type="OMA" id="WAMSEVM"/>
<name>A0A3Q7FGT1_SOLLC</name>
<dbReference type="Gene3D" id="1.10.630.10">
    <property type="entry name" value="Cytochrome P450"/>
    <property type="match status" value="1"/>
</dbReference>
<dbReference type="Gramene" id="Solyc03g044743.1.1">
    <property type="protein sequence ID" value="Solyc03g044743.1.1"/>
    <property type="gene ID" value="Solyc03g044743.1"/>
</dbReference>
<proteinExistence type="inferred from homology"/>
<evidence type="ECO:0000256" key="4">
    <source>
        <dbReference type="ARBA" id="ARBA00022692"/>
    </source>
</evidence>
<accession>A0A3Q7FGT1</accession>
<dbReference type="GO" id="GO:0004497">
    <property type="term" value="F:monooxygenase activity"/>
    <property type="evidence" value="ECO:0007669"/>
    <property type="project" value="UniProtKB-KW"/>
</dbReference>
<reference evidence="11" key="2">
    <citation type="submission" date="2019-01" db="UniProtKB">
        <authorList>
            <consortium name="EnsemblPlants"/>
        </authorList>
    </citation>
    <scope>IDENTIFICATION</scope>
    <source>
        <strain evidence="11">cv. Heinz 1706</strain>
    </source>
</reference>
<keyword evidence="8" id="KW-0408">Iron</keyword>
<organism evidence="11">
    <name type="scientific">Solanum lycopersicum</name>
    <name type="common">Tomato</name>
    <name type="synonym">Lycopersicon esculentum</name>
    <dbReference type="NCBI Taxonomy" id="4081"/>
    <lineage>
        <taxon>Eukaryota</taxon>
        <taxon>Viridiplantae</taxon>
        <taxon>Streptophyta</taxon>
        <taxon>Embryophyta</taxon>
        <taxon>Tracheophyta</taxon>
        <taxon>Spermatophyta</taxon>
        <taxon>Magnoliopsida</taxon>
        <taxon>eudicotyledons</taxon>
        <taxon>Gunneridae</taxon>
        <taxon>Pentapetalae</taxon>
        <taxon>asterids</taxon>
        <taxon>lamiids</taxon>
        <taxon>Solanales</taxon>
        <taxon>Solanaceae</taxon>
        <taxon>Solanoideae</taxon>
        <taxon>Solaneae</taxon>
        <taxon>Solanum</taxon>
        <taxon>Solanum subgen. Lycopersicon</taxon>
    </lineage>
</organism>
<dbReference type="Pfam" id="PF00067">
    <property type="entry name" value="p450"/>
    <property type="match status" value="1"/>
</dbReference>
<dbReference type="SUPFAM" id="SSF48264">
    <property type="entry name" value="Cytochrome P450"/>
    <property type="match status" value="1"/>
</dbReference>
<keyword evidence="3" id="KW-0349">Heme</keyword>
<evidence type="ECO:0000256" key="9">
    <source>
        <dbReference type="ARBA" id="ARBA00023033"/>
    </source>
</evidence>
<dbReference type="GO" id="GO:0020037">
    <property type="term" value="F:heme binding"/>
    <property type="evidence" value="ECO:0007669"/>
    <property type="project" value="InterPro"/>
</dbReference>
<protein>
    <submittedName>
        <fullName evidence="11">Uncharacterized protein</fullName>
    </submittedName>
</protein>
<evidence type="ECO:0000313" key="11">
    <source>
        <dbReference type="EnsemblPlants" id="Solyc03g044743.1.1"/>
    </source>
</evidence>
<evidence type="ECO:0000256" key="3">
    <source>
        <dbReference type="ARBA" id="ARBA00022617"/>
    </source>
</evidence>
<dbReference type="PRINTS" id="PR00463">
    <property type="entry name" value="EP450I"/>
</dbReference>
<evidence type="ECO:0000256" key="2">
    <source>
        <dbReference type="ARBA" id="ARBA00010617"/>
    </source>
</evidence>
<dbReference type="PANTHER" id="PTHR47950">
    <property type="entry name" value="CYTOCHROME P450, FAMILY 76, SUBFAMILY C, POLYPEPTIDE 5-RELATED"/>
    <property type="match status" value="1"/>
</dbReference>
<keyword evidence="6" id="KW-1133">Transmembrane helix</keyword>
<keyword evidence="5" id="KW-0479">Metal-binding</keyword>
<comment type="subcellular location">
    <subcellularLocation>
        <location evidence="1">Membrane</location>
    </subcellularLocation>
</comment>
<keyword evidence="12" id="KW-1185">Reference proteome</keyword>
<evidence type="ECO:0000256" key="8">
    <source>
        <dbReference type="ARBA" id="ARBA00023004"/>
    </source>
</evidence>
<dbReference type="EnsemblPlants" id="Solyc03g044743.1.1">
    <property type="protein sequence ID" value="Solyc03g044743.1.1"/>
    <property type="gene ID" value="Solyc03g044743.1"/>
</dbReference>
<dbReference type="Proteomes" id="UP000004994">
    <property type="component" value="Chromosome 3"/>
</dbReference>
<evidence type="ECO:0000256" key="7">
    <source>
        <dbReference type="ARBA" id="ARBA00023002"/>
    </source>
</evidence>
<reference evidence="11" key="1">
    <citation type="journal article" date="2012" name="Nature">
        <title>The tomato genome sequence provides insights into fleshy fruit evolution.</title>
        <authorList>
            <consortium name="Tomato Genome Consortium"/>
        </authorList>
    </citation>
    <scope>NUCLEOTIDE SEQUENCE [LARGE SCALE GENOMIC DNA]</scope>
    <source>
        <strain evidence="11">cv. Heinz 1706</strain>
    </source>
</reference>
<keyword evidence="4" id="KW-0812">Transmembrane</keyword>
<keyword evidence="10" id="KW-0472">Membrane</keyword>